<evidence type="ECO:0000256" key="2">
    <source>
        <dbReference type="ARBA" id="ARBA00022857"/>
    </source>
</evidence>
<evidence type="ECO:0000313" key="5">
    <source>
        <dbReference type="Proteomes" id="UP000054144"/>
    </source>
</evidence>
<keyword evidence="2" id="KW-0521">NADP</keyword>
<comment type="similarity">
    <text evidence="1">Belongs to the short-chain dehydrogenases/reductases (SDR) family.</text>
</comment>
<keyword evidence="5" id="KW-1185">Reference proteome</keyword>
<protein>
    <submittedName>
        <fullName evidence="4">Short-chain dehydrogenase</fullName>
    </submittedName>
</protein>
<keyword evidence="3" id="KW-0560">Oxidoreductase</keyword>
<dbReference type="GO" id="GO:0016491">
    <property type="term" value="F:oxidoreductase activity"/>
    <property type="evidence" value="ECO:0007669"/>
    <property type="project" value="UniProtKB-KW"/>
</dbReference>
<sequence length="302" mass="32081">MPAPAPVSGIASKFVFSNIYDLTGRVAFITGGGSGIGRHMAHGLAANGAKVYIADFNKANLDRTLAEWDGPKGSLNGVTIDVTNRESIQAARDYIAEKEGRLHILVNNAGQEGPKSLFFNDMDAPEHKDAETLGHALFENETLEGWSRLYTVNSASVYFVTMCFLGLLAKGSEDTPGYTSCVINTTSISAITSCAQNHFCYNSSKAAASALTRLLACELALKNVPIRVNAIAPGMYETAMTKDVIPLEMLDKMAGGTSPIPAKRPGKAEEMAGAIVFLASRAGCYTNGQELKIDGGYCVVNP</sequence>
<dbReference type="PRINTS" id="PR00081">
    <property type="entry name" value="GDHRDH"/>
</dbReference>
<dbReference type="EMBL" id="KN882047">
    <property type="protein sequence ID" value="KIY45630.1"/>
    <property type="molecule type" value="Genomic_DNA"/>
</dbReference>
<dbReference type="Gene3D" id="3.40.50.720">
    <property type="entry name" value="NAD(P)-binding Rossmann-like Domain"/>
    <property type="match status" value="1"/>
</dbReference>
<dbReference type="FunFam" id="3.40.50.720:FF:000084">
    <property type="entry name" value="Short-chain dehydrogenase reductase"/>
    <property type="match status" value="1"/>
</dbReference>
<dbReference type="PRINTS" id="PR00080">
    <property type="entry name" value="SDRFAMILY"/>
</dbReference>
<dbReference type="Pfam" id="PF13561">
    <property type="entry name" value="adh_short_C2"/>
    <property type="match status" value="1"/>
</dbReference>
<dbReference type="PROSITE" id="PS00061">
    <property type="entry name" value="ADH_SHORT"/>
    <property type="match status" value="1"/>
</dbReference>
<dbReference type="CDD" id="cd05233">
    <property type="entry name" value="SDR_c"/>
    <property type="match status" value="1"/>
</dbReference>
<dbReference type="InterPro" id="IPR002347">
    <property type="entry name" value="SDR_fam"/>
</dbReference>
<dbReference type="PANTHER" id="PTHR43618">
    <property type="entry name" value="7-ALPHA-HYDROXYSTEROID DEHYDROGENASE"/>
    <property type="match status" value="1"/>
</dbReference>
<dbReference type="PANTHER" id="PTHR43618:SF4">
    <property type="entry name" value="SHORT CHAIN DEHYDROGENASE_REDUCTASE FAMILY (AFU_ORTHOLOGUE AFUA_7G04540)"/>
    <property type="match status" value="1"/>
</dbReference>
<dbReference type="InterPro" id="IPR036291">
    <property type="entry name" value="NAD(P)-bd_dom_sf"/>
</dbReference>
<reference evidence="4 5" key="1">
    <citation type="journal article" date="2015" name="Fungal Genet. Biol.">
        <title>Evolution of novel wood decay mechanisms in Agaricales revealed by the genome sequences of Fistulina hepatica and Cylindrobasidium torrendii.</title>
        <authorList>
            <person name="Floudas D."/>
            <person name="Held B.W."/>
            <person name="Riley R."/>
            <person name="Nagy L.G."/>
            <person name="Koehler G."/>
            <person name="Ransdell A.S."/>
            <person name="Younus H."/>
            <person name="Chow J."/>
            <person name="Chiniquy J."/>
            <person name="Lipzen A."/>
            <person name="Tritt A."/>
            <person name="Sun H."/>
            <person name="Haridas S."/>
            <person name="LaButti K."/>
            <person name="Ohm R.A."/>
            <person name="Kues U."/>
            <person name="Blanchette R.A."/>
            <person name="Grigoriev I.V."/>
            <person name="Minto R.E."/>
            <person name="Hibbett D.S."/>
        </authorList>
    </citation>
    <scope>NUCLEOTIDE SEQUENCE [LARGE SCALE GENOMIC DNA]</scope>
    <source>
        <strain evidence="4 5">ATCC 64428</strain>
    </source>
</reference>
<gene>
    <name evidence="4" type="ORF">FISHEDRAFT_48952</name>
</gene>
<dbReference type="OrthoDB" id="3819888at2759"/>
<dbReference type="Proteomes" id="UP000054144">
    <property type="component" value="Unassembled WGS sequence"/>
</dbReference>
<proteinExistence type="inferred from homology"/>
<dbReference type="InterPro" id="IPR020904">
    <property type="entry name" value="Sc_DH/Rdtase_CS"/>
</dbReference>
<evidence type="ECO:0000313" key="4">
    <source>
        <dbReference type="EMBL" id="KIY45630.1"/>
    </source>
</evidence>
<dbReference type="AlphaFoldDB" id="A0A0D7A4G4"/>
<dbReference type="InterPro" id="IPR052178">
    <property type="entry name" value="Sec_Metab_Biosynth_SDR"/>
</dbReference>
<dbReference type="SUPFAM" id="SSF51735">
    <property type="entry name" value="NAD(P)-binding Rossmann-fold domains"/>
    <property type="match status" value="1"/>
</dbReference>
<evidence type="ECO:0000256" key="1">
    <source>
        <dbReference type="ARBA" id="ARBA00006484"/>
    </source>
</evidence>
<accession>A0A0D7A4G4</accession>
<name>A0A0D7A4G4_9AGAR</name>
<evidence type="ECO:0000256" key="3">
    <source>
        <dbReference type="ARBA" id="ARBA00023002"/>
    </source>
</evidence>
<organism evidence="4 5">
    <name type="scientific">Fistulina hepatica ATCC 64428</name>
    <dbReference type="NCBI Taxonomy" id="1128425"/>
    <lineage>
        <taxon>Eukaryota</taxon>
        <taxon>Fungi</taxon>
        <taxon>Dikarya</taxon>
        <taxon>Basidiomycota</taxon>
        <taxon>Agaricomycotina</taxon>
        <taxon>Agaricomycetes</taxon>
        <taxon>Agaricomycetidae</taxon>
        <taxon>Agaricales</taxon>
        <taxon>Fistulinaceae</taxon>
        <taxon>Fistulina</taxon>
    </lineage>
</organism>